<keyword evidence="3" id="KW-1185">Reference proteome</keyword>
<evidence type="ECO:0000313" key="3">
    <source>
        <dbReference type="Proteomes" id="UP000298663"/>
    </source>
</evidence>
<protein>
    <submittedName>
        <fullName evidence="2">Uncharacterized protein</fullName>
    </submittedName>
</protein>
<organism evidence="2 3">
    <name type="scientific">Steinernema carpocapsae</name>
    <name type="common">Entomopathogenic nematode</name>
    <dbReference type="NCBI Taxonomy" id="34508"/>
    <lineage>
        <taxon>Eukaryota</taxon>
        <taxon>Metazoa</taxon>
        <taxon>Ecdysozoa</taxon>
        <taxon>Nematoda</taxon>
        <taxon>Chromadorea</taxon>
        <taxon>Rhabditida</taxon>
        <taxon>Tylenchina</taxon>
        <taxon>Panagrolaimomorpha</taxon>
        <taxon>Strongyloidoidea</taxon>
        <taxon>Steinernematidae</taxon>
        <taxon>Steinernema</taxon>
    </lineage>
</organism>
<feature type="transmembrane region" description="Helical" evidence="1">
    <location>
        <begin position="30"/>
        <end position="56"/>
    </location>
</feature>
<keyword evidence="1" id="KW-1133">Transmembrane helix</keyword>
<accession>A0A4U5P0W5</accession>
<sequence length="82" mass="9502">MCITTSISRSKEVDVEACLEKPAQPKRFKWFGLLVIIIMLVALLIVLFHTSGFHLIKLLQTLKDREVEKRRLATLEADKFFN</sequence>
<reference evidence="2 3" key="2">
    <citation type="journal article" date="2019" name="G3 (Bethesda)">
        <title>Hybrid Assembly of the Genome of the Entomopathogenic Nematode Steinernema carpocapsae Identifies the X-Chromosome.</title>
        <authorList>
            <person name="Serra L."/>
            <person name="Macchietto M."/>
            <person name="Macias-Munoz A."/>
            <person name="McGill C.J."/>
            <person name="Rodriguez I.M."/>
            <person name="Rodriguez B."/>
            <person name="Murad R."/>
            <person name="Mortazavi A."/>
        </authorList>
    </citation>
    <scope>NUCLEOTIDE SEQUENCE [LARGE SCALE GENOMIC DNA]</scope>
    <source>
        <strain evidence="2 3">ALL</strain>
    </source>
</reference>
<reference evidence="2 3" key="1">
    <citation type="journal article" date="2015" name="Genome Biol.">
        <title>Comparative genomics of Steinernema reveals deeply conserved gene regulatory networks.</title>
        <authorList>
            <person name="Dillman A.R."/>
            <person name="Macchietto M."/>
            <person name="Porter C.F."/>
            <person name="Rogers A."/>
            <person name="Williams B."/>
            <person name="Antoshechkin I."/>
            <person name="Lee M.M."/>
            <person name="Goodwin Z."/>
            <person name="Lu X."/>
            <person name="Lewis E.E."/>
            <person name="Goodrich-Blair H."/>
            <person name="Stock S.P."/>
            <person name="Adams B.J."/>
            <person name="Sternberg P.W."/>
            <person name="Mortazavi A."/>
        </authorList>
    </citation>
    <scope>NUCLEOTIDE SEQUENCE [LARGE SCALE GENOMIC DNA]</scope>
    <source>
        <strain evidence="2 3">ALL</strain>
    </source>
</reference>
<proteinExistence type="predicted"/>
<name>A0A4U5P0W5_STECR</name>
<keyword evidence="1" id="KW-0812">Transmembrane</keyword>
<dbReference type="Proteomes" id="UP000298663">
    <property type="component" value="Unassembled WGS sequence"/>
</dbReference>
<comment type="caution">
    <text evidence="2">The sequence shown here is derived from an EMBL/GenBank/DDBJ whole genome shotgun (WGS) entry which is preliminary data.</text>
</comment>
<keyword evidence="1" id="KW-0472">Membrane</keyword>
<dbReference type="AlphaFoldDB" id="A0A4U5P0W5"/>
<gene>
    <name evidence="2" type="ORF">L596_013684</name>
</gene>
<evidence type="ECO:0000256" key="1">
    <source>
        <dbReference type="SAM" id="Phobius"/>
    </source>
</evidence>
<evidence type="ECO:0000313" key="2">
    <source>
        <dbReference type="EMBL" id="TKR89609.1"/>
    </source>
</evidence>
<dbReference type="EMBL" id="AZBU02000003">
    <property type="protein sequence ID" value="TKR89609.1"/>
    <property type="molecule type" value="Genomic_DNA"/>
</dbReference>